<comment type="caution">
    <text evidence="1">The sequence shown here is derived from an EMBL/GenBank/DDBJ whole genome shotgun (WGS) entry which is preliminary data.</text>
</comment>
<gene>
    <name evidence="1" type="ORF">D6C83_05040</name>
</gene>
<proteinExistence type="predicted"/>
<evidence type="ECO:0000313" key="1">
    <source>
        <dbReference type="EMBL" id="TIA48357.1"/>
    </source>
</evidence>
<protein>
    <submittedName>
        <fullName evidence="1">Uncharacterized protein</fullName>
    </submittedName>
</protein>
<dbReference type="PANTHER" id="PTHR38790">
    <property type="entry name" value="2EXR DOMAIN-CONTAINING PROTEIN-RELATED"/>
    <property type="match status" value="1"/>
</dbReference>
<evidence type="ECO:0000313" key="2">
    <source>
        <dbReference type="Proteomes" id="UP000304947"/>
    </source>
</evidence>
<organism evidence="1 2">
    <name type="scientific">Aureobasidium pullulans</name>
    <name type="common">Black yeast</name>
    <name type="synonym">Pullularia pullulans</name>
    <dbReference type="NCBI Taxonomy" id="5580"/>
    <lineage>
        <taxon>Eukaryota</taxon>
        <taxon>Fungi</taxon>
        <taxon>Dikarya</taxon>
        <taxon>Ascomycota</taxon>
        <taxon>Pezizomycotina</taxon>
        <taxon>Dothideomycetes</taxon>
        <taxon>Dothideomycetidae</taxon>
        <taxon>Dothideales</taxon>
        <taxon>Saccotheciaceae</taxon>
        <taxon>Aureobasidium</taxon>
    </lineage>
</organism>
<dbReference type="EMBL" id="QZBU01001552">
    <property type="protein sequence ID" value="TIA48357.1"/>
    <property type="molecule type" value="Genomic_DNA"/>
</dbReference>
<reference evidence="1 2" key="1">
    <citation type="submission" date="2018-10" db="EMBL/GenBank/DDBJ databases">
        <title>Fifty Aureobasidium pullulans genomes reveal a recombining polyextremotolerant generalist.</title>
        <authorList>
            <person name="Gostincar C."/>
            <person name="Turk M."/>
            <person name="Zajc J."/>
            <person name="Gunde-Cimerman N."/>
        </authorList>
    </citation>
    <scope>NUCLEOTIDE SEQUENCE [LARGE SCALE GENOMIC DNA]</scope>
    <source>
        <strain evidence="1 2">EXF-3380</strain>
    </source>
</reference>
<dbReference type="PANTHER" id="PTHR38790:SF4">
    <property type="entry name" value="2EXR DOMAIN-CONTAINING PROTEIN"/>
    <property type="match status" value="1"/>
</dbReference>
<dbReference type="AlphaFoldDB" id="A0A4V4LHQ9"/>
<sequence length="445" mass="50370">MANPDSNTLKAADFASDSAHEQSQSSLFSVLPGEIRNHIWNYALADYQDETQLYDDATCYKRPDYLAPRKTDTVLLRTCKRIYQEAWFLPWTNAEQTFYLTSDDRRPPKTTTARRMQQTLFAIAKTQTMPVIQHVRVFAQLYILENGARLQEILNLKFFYPKVITITIRHTDWWFWESDDNLRLDATWVDFCRFPNSLTELRVAFESLERKKDQIDDVARQAAQNWIFRRRDDTELSAESCQPEIMKWSGKATWGHRRWVRDETGPNKLDYYVSTVTWRPANSKVTDNDESTSSYVAGSRKFPNLSAIGYPQLADDITNVPISVIVNADLPLDAPTQDVTAVKGSLQLGINHPLTTRSCRGMIIGEMSFLVTPTAKGLALARTTALTAMNLLGAEYLTATRIVKGLAVTGMNALATTTLKGKAIARIGVLAATNNQDFYPLATRT</sequence>
<name>A0A4V4LHQ9_AURPU</name>
<dbReference type="Proteomes" id="UP000304947">
    <property type="component" value="Unassembled WGS sequence"/>
</dbReference>
<accession>A0A4V4LHQ9</accession>